<dbReference type="RefSeq" id="WP_164652193.1">
    <property type="nucleotide sequence ID" value="NZ_JAAIJR010000007.1"/>
</dbReference>
<evidence type="ECO:0000256" key="2">
    <source>
        <dbReference type="SAM" id="SignalP"/>
    </source>
</evidence>
<dbReference type="InterPro" id="IPR005297">
    <property type="entry name" value="Lipoprotein_repeat"/>
</dbReference>
<gene>
    <name evidence="3" type="ORF">G3480_03035</name>
</gene>
<evidence type="ECO:0000256" key="1">
    <source>
        <dbReference type="SAM" id="MobiDB-lite"/>
    </source>
</evidence>
<comment type="caution">
    <text evidence="3">The sequence shown here is derived from an EMBL/GenBank/DDBJ whole genome shotgun (WGS) entry which is preliminary data.</text>
</comment>
<accession>A0A6P1DUC1</accession>
<dbReference type="GO" id="GO:0043448">
    <property type="term" value="P:alkane catabolic process"/>
    <property type="evidence" value="ECO:0007669"/>
    <property type="project" value="TreeGrafter"/>
</dbReference>
<feature type="compositionally biased region" description="Pro residues" evidence="1">
    <location>
        <begin position="54"/>
        <end position="65"/>
    </location>
</feature>
<sequence length="210" mass="22237">MDREMRILVATLLALSFVSAVQAEQAKQQPAQGYYYYPQPAYYAPYGGYQAPGYPQPQPAAPAPAKPAAGAAVKEVPTEAPSPRAEVDPSRYPVAESEAIEAASGNFKVEEGRLGPVLANSAGRTLYVAFRGTAEGSGCDPSCSQLWRPYLAIGAEGASGGFATVQREDGSQQWSYEGHPLYEWAGDQGAGEVTGDGVDGAWFAVRIRRG</sequence>
<dbReference type="PANTHER" id="PTHR39335:SF1">
    <property type="entry name" value="BLL4220 PROTEIN"/>
    <property type="match status" value="1"/>
</dbReference>
<organism evidence="3 4">
    <name type="scientific">Thiorhodococcus mannitoliphagus</name>
    <dbReference type="NCBI Taxonomy" id="329406"/>
    <lineage>
        <taxon>Bacteria</taxon>
        <taxon>Pseudomonadati</taxon>
        <taxon>Pseudomonadota</taxon>
        <taxon>Gammaproteobacteria</taxon>
        <taxon>Chromatiales</taxon>
        <taxon>Chromatiaceae</taxon>
        <taxon>Thiorhodococcus</taxon>
    </lineage>
</organism>
<reference evidence="4" key="1">
    <citation type="journal article" date="2020" name="Microbiol. Resour. Announc.">
        <title>Draft Genome Sequences of Thiorhodococcus mannitoliphagus and Thiorhodococcus minor, Purple Sulfur Photosynthetic Bacteria in the Gammaproteobacterial Family Chromatiaceae.</title>
        <authorList>
            <person name="Aviles F.A."/>
            <person name="Meyer T.E."/>
            <person name="Kyndt J.A."/>
        </authorList>
    </citation>
    <scope>NUCLEOTIDE SEQUENCE [LARGE SCALE GENOMIC DNA]</scope>
    <source>
        <strain evidence="4">DSM 18266</strain>
    </source>
</reference>
<evidence type="ECO:0008006" key="5">
    <source>
        <dbReference type="Google" id="ProtNLM"/>
    </source>
</evidence>
<keyword evidence="2" id="KW-0732">Signal</keyword>
<keyword evidence="4" id="KW-1185">Reference proteome</keyword>
<proteinExistence type="predicted"/>
<protein>
    <recommendedName>
        <fullName evidence="5">Lipoprotein</fullName>
    </recommendedName>
</protein>
<dbReference type="AlphaFoldDB" id="A0A6P1DUC1"/>
<feature type="region of interest" description="Disordered" evidence="1">
    <location>
        <begin position="53"/>
        <end position="92"/>
    </location>
</feature>
<evidence type="ECO:0000313" key="4">
    <source>
        <dbReference type="Proteomes" id="UP000471640"/>
    </source>
</evidence>
<name>A0A6P1DUC1_9GAMM</name>
<feature type="chain" id="PRO_5027092609" description="Lipoprotein" evidence="2">
    <location>
        <begin position="24"/>
        <end position="210"/>
    </location>
</feature>
<feature type="signal peptide" evidence="2">
    <location>
        <begin position="1"/>
        <end position="23"/>
    </location>
</feature>
<dbReference type="Pfam" id="PF03640">
    <property type="entry name" value="Lipoprotein_15"/>
    <property type="match status" value="1"/>
</dbReference>
<dbReference type="PANTHER" id="PTHR39335">
    <property type="entry name" value="BLL4220 PROTEIN"/>
    <property type="match status" value="1"/>
</dbReference>
<reference evidence="3 4" key="2">
    <citation type="submission" date="2020-02" db="EMBL/GenBank/DDBJ databases">
        <title>Genome sequences of Thiorhodococcus mannitoliphagus and Thiorhodococcus minor, purple sulfur photosynthetic bacteria in the gammaproteobacterial family, Chromatiaceae.</title>
        <authorList>
            <person name="Aviles F.A."/>
            <person name="Meyer T.E."/>
            <person name="Kyndt J.A."/>
        </authorList>
    </citation>
    <scope>NUCLEOTIDE SEQUENCE [LARGE SCALE GENOMIC DNA]</scope>
    <source>
        <strain evidence="3 4">DSM 18266</strain>
    </source>
</reference>
<dbReference type="EMBL" id="JAAIJR010000007">
    <property type="protein sequence ID" value="NEX19295.1"/>
    <property type="molecule type" value="Genomic_DNA"/>
</dbReference>
<dbReference type="Proteomes" id="UP000471640">
    <property type="component" value="Unassembled WGS sequence"/>
</dbReference>
<evidence type="ECO:0000313" key="3">
    <source>
        <dbReference type="EMBL" id="NEX19295.1"/>
    </source>
</evidence>